<dbReference type="InterPro" id="IPR013525">
    <property type="entry name" value="ABC2_TM"/>
</dbReference>
<keyword evidence="3 9" id="KW-0813">Transport</keyword>
<evidence type="ECO:0000256" key="8">
    <source>
        <dbReference type="ARBA" id="ARBA00023136"/>
    </source>
</evidence>
<proteinExistence type="inferred from homology"/>
<protein>
    <recommendedName>
        <fullName evidence="9">Transport permease protein</fullName>
    </recommendedName>
</protein>
<feature type="transmembrane region" description="Helical" evidence="9">
    <location>
        <begin position="66"/>
        <end position="86"/>
    </location>
</feature>
<keyword evidence="8 9" id="KW-0472">Membrane</keyword>
<evidence type="ECO:0000256" key="2">
    <source>
        <dbReference type="ARBA" id="ARBA00007783"/>
    </source>
</evidence>
<reference evidence="11 12" key="1">
    <citation type="submission" date="2020-07" db="EMBL/GenBank/DDBJ databases">
        <title>Pusillimonas sp. nov., isolated from poultry manure in Taiwan.</title>
        <authorList>
            <person name="Lin S.-Y."/>
            <person name="Tang Y.-S."/>
            <person name="Young C.-C."/>
        </authorList>
    </citation>
    <scope>NUCLEOTIDE SEQUENCE [LARGE SCALE GENOMIC DNA]</scope>
    <source>
        <strain evidence="11 12">CC-YST705</strain>
    </source>
</reference>
<dbReference type="Proteomes" id="UP000776983">
    <property type="component" value="Unassembled WGS sequence"/>
</dbReference>
<evidence type="ECO:0000313" key="11">
    <source>
        <dbReference type="EMBL" id="MCB5363028.1"/>
    </source>
</evidence>
<evidence type="ECO:0000256" key="4">
    <source>
        <dbReference type="ARBA" id="ARBA00022475"/>
    </source>
</evidence>
<feature type="transmembrane region" description="Helical" evidence="9">
    <location>
        <begin position="33"/>
        <end position="54"/>
    </location>
</feature>
<name>A0ABS8CAL0_9BURK</name>
<feature type="transmembrane region" description="Helical" evidence="9">
    <location>
        <begin position="235"/>
        <end position="253"/>
    </location>
</feature>
<feature type="transmembrane region" description="Helical" evidence="9">
    <location>
        <begin position="145"/>
        <end position="170"/>
    </location>
</feature>
<comment type="subcellular location">
    <subcellularLocation>
        <location evidence="1 9">Cell inner membrane</location>
        <topology evidence="1 9">Multi-pass membrane protein</topology>
    </subcellularLocation>
</comment>
<keyword evidence="7 9" id="KW-1133">Transmembrane helix</keyword>
<gene>
    <name evidence="11" type="ORF">H0484_04575</name>
</gene>
<sequence length="261" mass="29900">MKKRSSLKVTQAVLLALVIREVRARLYARRFGALWLILEPIVHIAGILAFVTVIRGRTVPGFDAPIFFFVGIAPFLMMRNICLRMMEAVSANQALFAYRQIKPLDTMLARLLVEVALAGCVYALILFGMAVFLNYDIGIAHPLEWVWVLLVGIIFSFSVGVILCVIVEIVPELKGFLRMMFLPLYFISGVLFPIWLIPNYLLKWIEWNPFLYIIDNLRRSIFIHYPDVPSMGMEYPVKLTVCCLFLAMGLYRARHLRLVAL</sequence>
<dbReference type="InterPro" id="IPR047817">
    <property type="entry name" value="ABC2_TM_bact-type"/>
</dbReference>
<evidence type="ECO:0000256" key="3">
    <source>
        <dbReference type="ARBA" id="ARBA00022448"/>
    </source>
</evidence>
<dbReference type="EMBL" id="JACDXW010000002">
    <property type="protein sequence ID" value="MCB5363028.1"/>
    <property type="molecule type" value="Genomic_DNA"/>
</dbReference>
<keyword evidence="5" id="KW-0997">Cell inner membrane</keyword>
<keyword evidence="12" id="KW-1185">Reference proteome</keyword>
<dbReference type="PRINTS" id="PR00164">
    <property type="entry name" value="ABC2TRNSPORT"/>
</dbReference>
<comment type="similarity">
    <text evidence="2 9">Belongs to the ABC-2 integral membrane protein family.</text>
</comment>
<evidence type="ECO:0000256" key="1">
    <source>
        <dbReference type="ARBA" id="ARBA00004429"/>
    </source>
</evidence>
<feature type="domain" description="ABC transmembrane type-2" evidence="10">
    <location>
        <begin position="31"/>
        <end position="254"/>
    </location>
</feature>
<dbReference type="RefSeq" id="WP_226953271.1">
    <property type="nucleotide sequence ID" value="NZ_JACDXW010000002.1"/>
</dbReference>
<feature type="transmembrane region" description="Helical" evidence="9">
    <location>
        <begin position="107"/>
        <end position="133"/>
    </location>
</feature>
<evidence type="ECO:0000256" key="7">
    <source>
        <dbReference type="ARBA" id="ARBA00022989"/>
    </source>
</evidence>
<evidence type="ECO:0000313" key="12">
    <source>
        <dbReference type="Proteomes" id="UP000776983"/>
    </source>
</evidence>
<dbReference type="Pfam" id="PF01061">
    <property type="entry name" value="ABC2_membrane"/>
    <property type="match status" value="1"/>
</dbReference>
<evidence type="ECO:0000259" key="10">
    <source>
        <dbReference type="PROSITE" id="PS51012"/>
    </source>
</evidence>
<accession>A0ABS8CAL0</accession>
<dbReference type="PROSITE" id="PS51012">
    <property type="entry name" value="ABC_TM2"/>
    <property type="match status" value="1"/>
</dbReference>
<dbReference type="InterPro" id="IPR000412">
    <property type="entry name" value="ABC_2_transport"/>
</dbReference>
<organism evidence="11 12">
    <name type="scientific">Mesopusillimonas faecipullorum</name>
    <dbReference type="NCBI Taxonomy" id="2755040"/>
    <lineage>
        <taxon>Bacteria</taxon>
        <taxon>Pseudomonadati</taxon>
        <taxon>Pseudomonadota</taxon>
        <taxon>Betaproteobacteria</taxon>
        <taxon>Burkholderiales</taxon>
        <taxon>Alcaligenaceae</taxon>
        <taxon>Mesopusillimonas</taxon>
    </lineage>
</organism>
<evidence type="ECO:0000256" key="5">
    <source>
        <dbReference type="ARBA" id="ARBA00022519"/>
    </source>
</evidence>
<dbReference type="PANTHER" id="PTHR30413">
    <property type="entry name" value="INNER MEMBRANE TRANSPORT PERMEASE"/>
    <property type="match status" value="1"/>
</dbReference>
<evidence type="ECO:0000256" key="6">
    <source>
        <dbReference type="ARBA" id="ARBA00022692"/>
    </source>
</evidence>
<keyword evidence="4 9" id="KW-1003">Cell membrane</keyword>
<keyword evidence="6 9" id="KW-0812">Transmembrane</keyword>
<dbReference type="PANTHER" id="PTHR30413:SF8">
    <property type="entry name" value="TRANSPORT PERMEASE PROTEIN"/>
    <property type="match status" value="1"/>
</dbReference>
<comment type="caution">
    <text evidence="11">The sequence shown here is derived from an EMBL/GenBank/DDBJ whole genome shotgun (WGS) entry which is preliminary data.</text>
</comment>
<feature type="transmembrane region" description="Helical" evidence="9">
    <location>
        <begin position="182"/>
        <end position="202"/>
    </location>
</feature>
<evidence type="ECO:0000256" key="9">
    <source>
        <dbReference type="RuleBase" id="RU361157"/>
    </source>
</evidence>